<feature type="binding site" evidence="15">
    <location>
        <position position="1059"/>
    </location>
    <ligand>
        <name>Mg(2+)</name>
        <dbReference type="ChEBI" id="CHEBI:18420"/>
    </ligand>
</feature>
<comment type="caution">
    <text evidence="19">The sequence shown here is derived from an EMBL/GenBank/DDBJ whole genome shotgun (WGS) entry which is preliminary data.</text>
</comment>
<keyword evidence="2 15" id="KW-0479">Metal-binding</keyword>
<dbReference type="Gene3D" id="3.90.320.10">
    <property type="match status" value="1"/>
</dbReference>
<evidence type="ECO:0000313" key="20">
    <source>
        <dbReference type="Proteomes" id="UP000075653"/>
    </source>
</evidence>
<comment type="catalytic activity">
    <reaction evidence="15">
        <text>Exonucleolytic cleavage (in the presence of ATP) in either 5'- to 3'- or 3'- to 5'-direction to yield 5'-phosphooligonucleotides.</text>
        <dbReference type="EC" id="3.1.11.5"/>
    </reaction>
</comment>
<dbReference type="InterPro" id="IPR014016">
    <property type="entry name" value="UvrD-like_ATP-bd"/>
</dbReference>
<evidence type="ECO:0000256" key="8">
    <source>
        <dbReference type="ARBA" id="ARBA00022840"/>
    </source>
</evidence>
<dbReference type="PROSITE" id="PS51217">
    <property type="entry name" value="UVRD_HELICASE_CTER"/>
    <property type="match status" value="1"/>
</dbReference>
<feature type="region of interest" description="DNA-binding and helicase activity, interacts with RecC" evidence="15">
    <location>
        <begin position="1"/>
        <end position="858"/>
    </location>
</feature>
<evidence type="ECO:0000256" key="4">
    <source>
        <dbReference type="ARBA" id="ARBA00022763"/>
    </source>
</evidence>
<evidence type="ECO:0000256" key="13">
    <source>
        <dbReference type="ARBA" id="ARBA00034617"/>
    </source>
</evidence>
<reference evidence="19 20" key="1">
    <citation type="submission" date="2016-01" db="EMBL/GenBank/DDBJ databases">
        <title>Genome sequence of the acidophilic iron oxidising Ferrovum strain Z-31.</title>
        <authorList>
            <person name="Poehlein A."/>
            <person name="Ullrich S.R."/>
            <person name="Schloemann M."/>
            <person name="Muehling M."/>
            <person name="Daniel R."/>
        </authorList>
    </citation>
    <scope>NUCLEOTIDE SEQUENCE [LARGE SCALE GENOMIC DNA]</scope>
    <source>
        <strain evidence="19 20">Z-31</strain>
    </source>
</reference>
<comment type="catalytic activity">
    <reaction evidence="14 15">
        <text>ATP + H2O = ADP + phosphate + H(+)</text>
        <dbReference type="Rhea" id="RHEA:13065"/>
        <dbReference type="ChEBI" id="CHEBI:15377"/>
        <dbReference type="ChEBI" id="CHEBI:15378"/>
        <dbReference type="ChEBI" id="CHEBI:30616"/>
        <dbReference type="ChEBI" id="CHEBI:43474"/>
        <dbReference type="ChEBI" id="CHEBI:456216"/>
        <dbReference type="EC" id="5.6.2.4"/>
    </reaction>
</comment>
<evidence type="ECO:0000256" key="2">
    <source>
        <dbReference type="ARBA" id="ARBA00022723"/>
    </source>
</evidence>
<dbReference type="EC" id="5.6.2.4" evidence="15"/>
<evidence type="ECO:0000256" key="7">
    <source>
        <dbReference type="ARBA" id="ARBA00022839"/>
    </source>
</evidence>
<keyword evidence="6 15" id="KW-0347">Helicase</keyword>
<dbReference type="NCBIfam" id="TIGR00609">
    <property type="entry name" value="recB"/>
    <property type="match status" value="1"/>
</dbReference>
<evidence type="ECO:0000259" key="18">
    <source>
        <dbReference type="PROSITE" id="PS51217"/>
    </source>
</evidence>
<dbReference type="Gene3D" id="3.30.160.800">
    <property type="match status" value="1"/>
</dbReference>
<dbReference type="HAMAP" id="MF_01485">
    <property type="entry name" value="RecB"/>
    <property type="match status" value="1"/>
</dbReference>
<evidence type="ECO:0000256" key="3">
    <source>
        <dbReference type="ARBA" id="ARBA00022741"/>
    </source>
</evidence>
<dbReference type="GO" id="GO:0005829">
    <property type="term" value="C:cytosol"/>
    <property type="evidence" value="ECO:0007669"/>
    <property type="project" value="TreeGrafter"/>
</dbReference>
<comment type="miscellaneous">
    <text evidence="15">In the RecBCD complex, RecB has a slow 3'-5' helicase, an exonuclease activity and loads RecA onto ssDNA, RecD has a fast 5'-3' helicase activity, while RecC stimulates the ATPase and processivity of the RecB helicase and contributes to recognition of the Chi site.</text>
</comment>
<dbReference type="RefSeq" id="WP_062188055.1">
    <property type="nucleotide sequence ID" value="NZ_LRRD01000023.1"/>
</dbReference>
<feature type="region of interest" description="Nuclease activity, interacts with RecD and RecA" evidence="15">
    <location>
        <begin position="897"/>
        <end position="1172"/>
    </location>
</feature>
<dbReference type="Gene3D" id="1.10.3170.10">
    <property type="entry name" value="Recbcd, chain B, domain 2"/>
    <property type="match status" value="1"/>
</dbReference>
<keyword evidence="1 15" id="KW-0540">Nuclease</keyword>
<evidence type="ECO:0000259" key="17">
    <source>
        <dbReference type="PROSITE" id="PS51198"/>
    </source>
</evidence>
<dbReference type="GO" id="GO:0043138">
    <property type="term" value="F:3'-5' DNA helicase activity"/>
    <property type="evidence" value="ECO:0007669"/>
    <property type="project" value="UniProtKB-UniRule"/>
</dbReference>
<comment type="domain">
    <text evidence="15">The N-terminal DNA-binding domain is a ssDNA-dependent ATPase and has ATP-dependent 3'-5' helicase function. This domain interacts with RecC.</text>
</comment>
<dbReference type="PANTHER" id="PTHR11070:SF23">
    <property type="entry name" value="RECBCD ENZYME SUBUNIT RECB"/>
    <property type="match status" value="1"/>
</dbReference>
<dbReference type="AlphaFoldDB" id="A0A149VY36"/>
<comment type="catalytic activity">
    <reaction evidence="13 15">
        <text>Couples ATP hydrolysis with the unwinding of duplex DNA by translocating in the 3'-5' direction.</text>
        <dbReference type="EC" id="5.6.2.4"/>
    </reaction>
</comment>
<dbReference type="GO" id="GO:0000287">
    <property type="term" value="F:magnesium ion binding"/>
    <property type="evidence" value="ECO:0007669"/>
    <property type="project" value="UniProtKB-UniRule"/>
</dbReference>
<comment type="domain">
    <text evidence="15">The C-terminal domain has nuclease activity and interacts with RecD. It interacts with RecA, facilitating its loading onto ssDNA.</text>
</comment>
<dbReference type="SUPFAM" id="SSF52540">
    <property type="entry name" value="P-loop containing nucleoside triphosphate hydrolases"/>
    <property type="match status" value="1"/>
</dbReference>
<dbReference type="GO" id="GO:0009338">
    <property type="term" value="C:exodeoxyribonuclease V complex"/>
    <property type="evidence" value="ECO:0007669"/>
    <property type="project" value="TreeGrafter"/>
</dbReference>
<keyword evidence="12 15" id="KW-0413">Isomerase</keyword>
<dbReference type="Pfam" id="PF13361">
    <property type="entry name" value="UvrD_C"/>
    <property type="match status" value="1"/>
</dbReference>
<accession>A0A149VY36</accession>
<dbReference type="InterPro" id="IPR011604">
    <property type="entry name" value="PDDEXK-like_dom_sf"/>
</dbReference>
<evidence type="ECO:0000313" key="19">
    <source>
        <dbReference type="EMBL" id="KXW58137.1"/>
    </source>
</evidence>
<dbReference type="Pfam" id="PF00580">
    <property type="entry name" value="UvrD-helicase"/>
    <property type="match status" value="1"/>
</dbReference>
<keyword evidence="4 15" id="KW-0227">DNA damage</keyword>
<dbReference type="InterPro" id="IPR011335">
    <property type="entry name" value="Restrct_endonuc-II-like"/>
</dbReference>
<keyword evidence="3 15" id="KW-0547">Nucleotide-binding</keyword>
<keyword evidence="7 15" id="KW-0269">Exonuclease</keyword>
<dbReference type="InterPro" id="IPR004586">
    <property type="entry name" value="RecB"/>
</dbReference>
<gene>
    <name evidence="15 19" type="primary">recB</name>
    <name evidence="19" type="ORF">FEMY_13130</name>
</gene>
<name>A0A149VY36_9PROT</name>
<proteinExistence type="inferred from homology"/>
<dbReference type="SUPFAM" id="SSF52980">
    <property type="entry name" value="Restriction endonuclease-like"/>
    <property type="match status" value="1"/>
</dbReference>
<evidence type="ECO:0000256" key="1">
    <source>
        <dbReference type="ARBA" id="ARBA00022722"/>
    </source>
</evidence>
<keyword evidence="10 15" id="KW-0238">DNA-binding</keyword>
<feature type="active site" description="For nuclease activity" evidence="15">
    <location>
        <position position="1072"/>
    </location>
</feature>
<dbReference type="GO" id="GO:0003677">
    <property type="term" value="F:DNA binding"/>
    <property type="evidence" value="ECO:0007669"/>
    <property type="project" value="UniProtKB-UniRule"/>
</dbReference>
<sequence>MSDPLDPLTFPLWGSRLIEASAGTGKTWTLAALYVRLVLGHGTANHAPPGAFLPEQILVMTFTRAATRELSERIRVRLEEAAACFRGDSLPTDDFLRSLLDDYPESSTRRRAAWRLTLASQAMEGAAIHTLDAWCQQVLQDTTFAHGQWFPAQITDNDEDLIPAALQDLWRQRLYPLSGLEFRVFLEDWKDFSRFSQRIQKDLPKNTLPLWSTESVSINAIAWTEKHHAMTHELKTLRTLWRPRIEILCAWLDGQLPPSQPDTPFNQKTFKGETVRQWCARLLHWCEENGPADPCLTEDQWDKLTPNGLQAQVKKNFQIDPPALFDELHDFRTALQNLKDQRKHLHDLMVEGVALRLAQHKAQVLRQNFTDIQQRLDQALQGPQGEALVTSLRLRYPVALIDEFQDTSMRQLRMLDRIYDLNANASERGIFLIGDPKQSIYGFRDADIQSYLKARASVAPRHYLLTTNHRSVAPVVELINVLFEGAEQRVGPGAFRFRAKDDAPLPFHPVQARGRDEQLLCDGRPQPALTVAWTTEPDNRGQLFERMAEHCAEHLGRLLTSAAGFYTSGLQALLRPADLAILVRDRHEAAAVKSALERRNIPSVYLSDRSHLLDSAETPDILLWLQSVAHPRNPRLLRAALGTSTLGFSLAELEQWARSETAFEEILNFWMELHHCWQRQGVLSMLQRLLHHFFLPARWLQEKDGERRLTQVLHLAEFLQRTSAHLEGPEALIQWLIHELQTPTSSPEELRLESDADRVRIITIHKAKGLEFPVVYLPFATCFKPQPEAEEKRLQEDIRLLYVALTRAQHALWIGVSPFKYKTSGPLFSASALGWLLGATPGAPAEELLPLLQETWKSLPEVHFTEASLPLSVTGFIPPPAPALRPASLVTGPFDRAWAIHSFSSLTRSLAFVLPDSPTAQQNSPLPGTSPRHRFPRGAWAGKFLHEQLAWAAERRFTFDTDPTLNLQLHQRCLRQGWETHAADLEQWLQEIALTPIAPSGVALRALPHTFQEMEFWFPLQPTHTEELDDFCQTRFWPGHPRPPLTARTLKGLMMGFADLVFLWEDRFWVLDYKSNALGENDAAYTRTALKQAVLTHRYEVQLALYLLALHRLLKVRLGSTYIPRQHLGGGIDLFLRGIQGPERGSLLLESPHEWIETLDALLTPAFPGISS</sequence>
<evidence type="ECO:0000256" key="16">
    <source>
        <dbReference type="PROSITE-ProRule" id="PRU00560"/>
    </source>
</evidence>
<feature type="domain" description="UvrD-like helicase ATP-binding" evidence="17">
    <location>
        <begin position="1"/>
        <end position="472"/>
    </location>
</feature>
<dbReference type="GO" id="GO:0000724">
    <property type="term" value="P:double-strand break repair via homologous recombination"/>
    <property type="evidence" value="ECO:0007669"/>
    <property type="project" value="UniProtKB-UniRule"/>
</dbReference>
<feature type="domain" description="UvrD-like helicase C-terminal" evidence="18">
    <location>
        <begin position="473"/>
        <end position="769"/>
    </location>
</feature>
<comment type="cofactor">
    <cofactor evidence="15">
        <name>Mg(2+)</name>
        <dbReference type="ChEBI" id="CHEBI:18420"/>
    </cofactor>
    <text evidence="15">Binds 1 Mg(2+) ion per subunit.</text>
</comment>
<keyword evidence="9 15" id="KW-0460">Magnesium</keyword>
<evidence type="ECO:0000256" key="10">
    <source>
        <dbReference type="ARBA" id="ARBA00023125"/>
    </source>
</evidence>
<keyword evidence="8 15" id="KW-0067">ATP-binding</keyword>
<dbReference type="GO" id="GO:0016887">
    <property type="term" value="F:ATP hydrolysis activity"/>
    <property type="evidence" value="ECO:0007669"/>
    <property type="project" value="RHEA"/>
</dbReference>
<dbReference type="InterPro" id="IPR027417">
    <property type="entry name" value="P-loop_NTPase"/>
</dbReference>
<feature type="binding site" evidence="15">
    <location>
        <position position="946"/>
    </location>
    <ligand>
        <name>Mg(2+)</name>
        <dbReference type="ChEBI" id="CHEBI:18420"/>
    </ligand>
</feature>
<protein>
    <recommendedName>
        <fullName evidence="15">RecBCD enzyme subunit RecB</fullName>
        <ecNumber evidence="15">3.1.11.5</ecNumber>
        <ecNumber evidence="15">5.6.2.4</ecNumber>
    </recommendedName>
    <alternativeName>
        <fullName evidence="15">DNA 3'-5' helicase subunit RecB</fullName>
    </alternativeName>
    <alternativeName>
        <fullName evidence="15">Exonuclease V subunit RecB</fullName>
        <shortName evidence="15">ExoV subunit RecB</shortName>
    </alternativeName>
    <alternativeName>
        <fullName evidence="15">Helicase/nuclease RecBCD subunit RecB</fullName>
    </alternativeName>
</protein>
<feature type="binding site" evidence="16">
    <location>
        <begin position="20"/>
        <end position="27"/>
    </location>
    <ligand>
        <name>ATP</name>
        <dbReference type="ChEBI" id="CHEBI:30616"/>
    </ligand>
</feature>
<dbReference type="InterPro" id="IPR000212">
    <property type="entry name" value="DNA_helicase_UvrD/REP"/>
</dbReference>
<keyword evidence="5 15" id="KW-0378">Hydrolase</keyword>
<evidence type="ECO:0000256" key="9">
    <source>
        <dbReference type="ARBA" id="ARBA00022842"/>
    </source>
</evidence>
<comment type="similarity">
    <text evidence="15">Belongs to the helicase family. UvrD subfamily.</text>
</comment>
<keyword evidence="20" id="KW-1185">Reference proteome</keyword>
<dbReference type="PANTHER" id="PTHR11070">
    <property type="entry name" value="UVRD / RECB / PCRA DNA HELICASE FAMILY MEMBER"/>
    <property type="match status" value="1"/>
</dbReference>
<evidence type="ECO:0000256" key="15">
    <source>
        <dbReference type="HAMAP-Rule" id="MF_01485"/>
    </source>
</evidence>
<dbReference type="EC" id="3.1.11.5" evidence="15"/>
<dbReference type="Gene3D" id="1.10.486.10">
    <property type="entry name" value="PCRA, domain 4"/>
    <property type="match status" value="1"/>
</dbReference>
<dbReference type="InterPro" id="IPR014017">
    <property type="entry name" value="DNA_helicase_UvrD-like_C"/>
</dbReference>
<comment type="subunit">
    <text evidence="15">Heterotrimer of RecB, RecC and RecD. All subunits contribute to DNA-binding. Interacts with RecA.</text>
</comment>
<dbReference type="PATRIC" id="fig|1789004.3.peg.1333"/>
<dbReference type="CDD" id="cd22352">
    <property type="entry name" value="RecB_C-like"/>
    <property type="match status" value="1"/>
</dbReference>
<dbReference type="GO" id="GO:0005524">
    <property type="term" value="F:ATP binding"/>
    <property type="evidence" value="ECO:0007669"/>
    <property type="project" value="UniProtKB-UniRule"/>
</dbReference>
<evidence type="ECO:0000256" key="6">
    <source>
        <dbReference type="ARBA" id="ARBA00022806"/>
    </source>
</evidence>
<organism evidence="19 20">
    <name type="scientific">Ferrovum myxofaciens</name>
    <dbReference type="NCBI Taxonomy" id="416213"/>
    <lineage>
        <taxon>Bacteria</taxon>
        <taxon>Pseudomonadati</taxon>
        <taxon>Pseudomonadota</taxon>
        <taxon>Betaproteobacteria</taxon>
        <taxon>Ferrovales</taxon>
        <taxon>Ferrovaceae</taxon>
        <taxon>Ferrovum</taxon>
    </lineage>
</organism>
<evidence type="ECO:0000256" key="14">
    <source>
        <dbReference type="ARBA" id="ARBA00048988"/>
    </source>
</evidence>
<evidence type="ECO:0000256" key="12">
    <source>
        <dbReference type="ARBA" id="ARBA00023235"/>
    </source>
</evidence>
<comment type="function">
    <text evidence="15">A helicase/nuclease that prepares dsDNA breaks (DSB) for recombinational DNA repair. Binds to DSBs and unwinds DNA via a highly rapid and processive ATP-dependent bidirectional helicase activity. Unwinds dsDNA until it encounters a Chi (crossover hotspot instigator) sequence from the 3' direction. Cuts ssDNA a few nucleotides 3' to the Chi site. The properties and activities of the enzyme are changed at Chi. The Chi-altered holoenzyme produces a long 3'-ssDNA overhang and facilitates RecA-binding to the ssDNA for homologous DNA recombination and repair. Holoenzyme degrades any linearized DNA that is unable to undergo homologous recombination. In the holoenzyme this subunit contributes ATPase, 3'-5' helicase, exonuclease activity and loads RecA onto ssDNA.</text>
</comment>
<dbReference type="EMBL" id="LRRD01000023">
    <property type="protein sequence ID" value="KXW58137.1"/>
    <property type="molecule type" value="Genomic_DNA"/>
</dbReference>
<dbReference type="PROSITE" id="PS51198">
    <property type="entry name" value="UVRD_HELICASE_ATP_BIND"/>
    <property type="match status" value="1"/>
</dbReference>
<evidence type="ECO:0000256" key="11">
    <source>
        <dbReference type="ARBA" id="ARBA00023204"/>
    </source>
</evidence>
<dbReference type="Proteomes" id="UP000075653">
    <property type="component" value="Unassembled WGS sequence"/>
</dbReference>
<evidence type="ECO:0000256" key="5">
    <source>
        <dbReference type="ARBA" id="ARBA00022801"/>
    </source>
</evidence>
<dbReference type="Gene3D" id="3.40.50.300">
    <property type="entry name" value="P-loop containing nucleotide triphosphate hydrolases"/>
    <property type="match status" value="2"/>
</dbReference>
<keyword evidence="11 15" id="KW-0234">DNA repair</keyword>
<dbReference type="STRING" id="1789004.FEMY_13130"/>
<feature type="binding site" evidence="15">
    <location>
        <position position="1072"/>
    </location>
    <ligand>
        <name>Mg(2+)</name>
        <dbReference type="ChEBI" id="CHEBI:18420"/>
    </ligand>
</feature>
<dbReference type="GO" id="GO:0008854">
    <property type="term" value="F:exodeoxyribonuclease V activity"/>
    <property type="evidence" value="ECO:0007669"/>
    <property type="project" value="UniProtKB-EC"/>
</dbReference>